<sequence length="257" mass="28975">MKIMLYEGERIDDLMTAGRRIIQSKEVFSFSMDAVLLARFVTVRRRDTVIDLGTGNGVIPLLLTTRFECLKITAVEIQHRLADMAMRSVQLNDLTDKIQVIEGDLRTMPDQLGHGIFDVVTCNPPYRPVGEGDQNPNHYVAAAKHEIHCNLLEILQSAAKLVRFGGKVAIVHRPDRLTDILSHMRGVGVEPKRMRMVHPKLHARPNMLLVEGIRGGKPDLVIDPPLLVHKENGEYHPEIERIYSGGVAAWQNQMEKI</sequence>
<dbReference type="Proteomes" id="UP000830167">
    <property type="component" value="Chromosome"/>
</dbReference>
<feature type="domain" description="Methyltransferase small" evidence="1">
    <location>
        <begin position="35"/>
        <end position="131"/>
    </location>
</feature>
<dbReference type="CDD" id="cd02440">
    <property type="entry name" value="AdoMet_MTases"/>
    <property type="match status" value="1"/>
</dbReference>
<evidence type="ECO:0000259" key="1">
    <source>
        <dbReference type="Pfam" id="PF05175"/>
    </source>
</evidence>
<organism evidence="2 3">
    <name type="scientific">Fodinisporobacter ferrooxydans</name>
    <dbReference type="NCBI Taxonomy" id="2901836"/>
    <lineage>
        <taxon>Bacteria</taxon>
        <taxon>Bacillati</taxon>
        <taxon>Bacillota</taxon>
        <taxon>Bacilli</taxon>
        <taxon>Bacillales</taxon>
        <taxon>Alicyclobacillaceae</taxon>
        <taxon>Fodinisporobacter</taxon>
    </lineage>
</organism>
<dbReference type="PANTHER" id="PTHR47739">
    <property type="entry name" value="TRNA1(VAL) (ADENINE(37)-N6)-METHYLTRANSFERASE"/>
    <property type="match status" value="1"/>
</dbReference>
<dbReference type="EMBL" id="CP089291">
    <property type="protein sequence ID" value="UOF91793.1"/>
    <property type="molecule type" value="Genomic_DNA"/>
</dbReference>
<name>A0ABY4CN14_9BACL</name>
<accession>A0ABY4CN14</accession>
<proteinExistence type="predicted"/>
<dbReference type="Pfam" id="PF05175">
    <property type="entry name" value="MTS"/>
    <property type="match status" value="1"/>
</dbReference>
<dbReference type="InterPro" id="IPR029063">
    <property type="entry name" value="SAM-dependent_MTases_sf"/>
</dbReference>
<evidence type="ECO:0000313" key="3">
    <source>
        <dbReference type="Proteomes" id="UP000830167"/>
    </source>
</evidence>
<reference evidence="2" key="1">
    <citation type="submission" date="2021-12" db="EMBL/GenBank/DDBJ databases">
        <title>Alicyclobacillaceae gen. nov., sp. nov., isolated from chalcocite enrichment system.</title>
        <authorList>
            <person name="Jiang Z."/>
        </authorList>
    </citation>
    <scope>NUCLEOTIDE SEQUENCE</scope>
    <source>
        <strain evidence="2">MYW30-H2</strain>
    </source>
</reference>
<protein>
    <submittedName>
        <fullName evidence="2">tRNA1(Val) (Adenine(37)-N6)-methyltransferase</fullName>
    </submittedName>
</protein>
<dbReference type="SUPFAM" id="SSF53335">
    <property type="entry name" value="S-adenosyl-L-methionine-dependent methyltransferases"/>
    <property type="match status" value="1"/>
</dbReference>
<dbReference type="InterPro" id="IPR050210">
    <property type="entry name" value="tRNA_Adenine-N(6)_MTase"/>
</dbReference>
<dbReference type="InterPro" id="IPR007848">
    <property type="entry name" value="Small_mtfrase_dom"/>
</dbReference>
<evidence type="ECO:0000313" key="2">
    <source>
        <dbReference type="EMBL" id="UOF91793.1"/>
    </source>
</evidence>
<dbReference type="RefSeq" id="WP_347438482.1">
    <property type="nucleotide sequence ID" value="NZ_CP089291.1"/>
</dbReference>
<dbReference type="Gene3D" id="3.40.50.150">
    <property type="entry name" value="Vaccinia Virus protein VP39"/>
    <property type="match status" value="1"/>
</dbReference>
<keyword evidence="3" id="KW-1185">Reference proteome</keyword>
<gene>
    <name evidence="2" type="ORF">LSG31_06010</name>
</gene>
<dbReference type="PANTHER" id="PTHR47739:SF1">
    <property type="entry name" value="TRNA1(VAL) (ADENINE(37)-N6)-METHYLTRANSFERASE"/>
    <property type="match status" value="1"/>
</dbReference>